<dbReference type="SUPFAM" id="SSF55874">
    <property type="entry name" value="ATPase domain of HSP90 chaperone/DNA topoisomerase II/histidine kinase"/>
    <property type="match status" value="1"/>
</dbReference>
<comment type="catalytic activity">
    <reaction evidence="1">
        <text>ATP + protein L-histidine = ADP + protein N-phospho-L-histidine.</text>
        <dbReference type="EC" id="2.7.13.3"/>
    </reaction>
</comment>
<keyword evidence="14" id="KW-1185">Reference proteome</keyword>
<keyword evidence="7" id="KW-0547">Nucleotide-binding</keyword>
<dbReference type="InterPro" id="IPR036890">
    <property type="entry name" value="HATPase_C_sf"/>
</dbReference>
<dbReference type="KEGG" id="mym:A176_007576"/>
<dbReference type="SUPFAM" id="SSF47384">
    <property type="entry name" value="Homodimeric domain of signal transducing histidine kinase"/>
    <property type="match status" value="1"/>
</dbReference>
<proteinExistence type="predicted"/>
<dbReference type="PROSITE" id="PS50109">
    <property type="entry name" value="HIS_KIN"/>
    <property type="match status" value="1"/>
</dbReference>
<sequence>MTPSPPAATPLLEPDSRARLNLEWLLRLRWGLLLGQTLVIGAAAYGLELGLPLPVLGALLGLEGLTNLAVRAWLSRDLPVTEGTLGKLMLWDTLVLTGLLALSGGTHNPFTTLYLVNVALATVLLPARWMWGLFGFTLMAFGSLFVLQDVELPAGLSRPDHAELMRLHINGMWVAFAVAAGFIVYFIQRVTRALGAREQELAQARALHARREKVASLATLAAGAAHELSTPLSTIAVVAKEVERALATAGTSESVREDLRLIRQQVDRCRDVLVQMSADAGQTTGEPFHPVPLGRLVEDMLAELHGAERVRVQLPTEAREWRVHGPPRALARVLRGLVKNALQASQTPRTVELRVQARGAGALLEVQDAGTGMAAEVLSRAGEPFFTTKPPGEGMGLGLFLARTLVEQLGGSLELRSTPGQGTTASLALPVTEPHAAPELAS</sequence>
<evidence type="ECO:0000256" key="2">
    <source>
        <dbReference type="ARBA" id="ARBA00004651"/>
    </source>
</evidence>
<evidence type="ECO:0000256" key="4">
    <source>
        <dbReference type="ARBA" id="ARBA00022475"/>
    </source>
</evidence>
<evidence type="ECO:0000256" key="5">
    <source>
        <dbReference type="ARBA" id="ARBA00022553"/>
    </source>
</evidence>
<dbReference type="OrthoDB" id="9785252at2"/>
<gene>
    <name evidence="13" type="ORF">A176_007576</name>
</gene>
<feature type="transmembrane region" description="Helical" evidence="11">
    <location>
        <begin position="128"/>
        <end position="147"/>
    </location>
</feature>
<evidence type="ECO:0000256" key="7">
    <source>
        <dbReference type="ARBA" id="ARBA00022741"/>
    </source>
</evidence>
<dbReference type="EC" id="2.7.13.3" evidence="3"/>
<feature type="domain" description="Histidine kinase" evidence="12">
    <location>
        <begin position="223"/>
        <end position="433"/>
    </location>
</feature>
<dbReference type="PATRIC" id="fig|1297742.4.peg.7708"/>
<evidence type="ECO:0000256" key="8">
    <source>
        <dbReference type="ARBA" id="ARBA00022777"/>
    </source>
</evidence>
<dbReference type="SMART" id="SM00388">
    <property type="entry name" value="HisKA"/>
    <property type="match status" value="1"/>
</dbReference>
<evidence type="ECO:0000259" key="12">
    <source>
        <dbReference type="PROSITE" id="PS50109"/>
    </source>
</evidence>
<dbReference type="eggNOG" id="COG4191">
    <property type="taxonomic scope" value="Bacteria"/>
</dbReference>
<dbReference type="Gene3D" id="1.10.287.130">
    <property type="match status" value="1"/>
</dbReference>
<dbReference type="PRINTS" id="PR00344">
    <property type="entry name" value="BCTRLSENSOR"/>
</dbReference>
<dbReference type="Pfam" id="PF00512">
    <property type="entry name" value="HisKA"/>
    <property type="match status" value="1"/>
</dbReference>
<feature type="transmembrane region" description="Helical" evidence="11">
    <location>
        <begin position="167"/>
        <end position="187"/>
    </location>
</feature>
<dbReference type="Gene3D" id="3.30.565.10">
    <property type="entry name" value="Histidine kinase-like ATPase, C-terminal domain"/>
    <property type="match status" value="1"/>
</dbReference>
<keyword evidence="4" id="KW-1003">Cell membrane</keyword>
<evidence type="ECO:0000256" key="11">
    <source>
        <dbReference type="SAM" id="Phobius"/>
    </source>
</evidence>
<dbReference type="Proteomes" id="UP000009026">
    <property type="component" value="Chromosome"/>
</dbReference>
<protein>
    <recommendedName>
        <fullName evidence="3">histidine kinase</fullName>
        <ecNumber evidence="3">2.7.13.3</ecNumber>
    </recommendedName>
</protein>
<evidence type="ECO:0000256" key="3">
    <source>
        <dbReference type="ARBA" id="ARBA00012438"/>
    </source>
</evidence>
<dbReference type="GO" id="GO:0000155">
    <property type="term" value="F:phosphorelay sensor kinase activity"/>
    <property type="evidence" value="ECO:0007669"/>
    <property type="project" value="InterPro"/>
</dbReference>
<dbReference type="InterPro" id="IPR005467">
    <property type="entry name" value="His_kinase_dom"/>
</dbReference>
<dbReference type="SMART" id="SM00387">
    <property type="entry name" value="HATPase_c"/>
    <property type="match status" value="1"/>
</dbReference>
<keyword evidence="11" id="KW-1133">Transmembrane helix</keyword>
<comment type="subcellular location">
    <subcellularLocation>
        <location evidence="2">Cell membrane</location>
        <topology evidence="2">Multi-pass membrane protein</topology>
    </subcellularLocation>
</comment>
<dbReference type="InterPro" id="IPR004358">
    <property type="entry name" value="Sig_transdc_His_kin-like_C"/>
</dbReference>
<keyword evidence="9" id="KW-0067">ATP-binding</keyword>
<evidence type="ECO:0000256" key="10">
    <source>
        <dbReference type="SAM" id="MobiDB-lite"/>
    </source>
</evidence>
<feature type="transmembrane region" description="Helical" evidence="11">
    <location>
        <begin position="28"/>
        <end position="47"/>
    </location>
</feature>
<dbReference type="InterPro" id="IPR050980">
    <property type="entry name" value="2C_sensor_his_kinase"/>
</dbReference>
<dbReference type="CDD" id="cd00082">
    <property type="entry name" value="HisKA"/>
    <property type="match status" value="1"/>
</dbReference>
<evidence type="ECO:0000256" key="6">
    <source>
        <dbReference type="ARBA" id="ARBA00022679"/>
    </source>
</evidence>
<dbReference type="EMBL" id="CP012109">
    <property type="protein sequence ID" value="AKQ70664.1"/>
    <property type="molecule type" value="Genomic_DNA"/>
</dbReference>
<dbReference type="Pfam" id="PF02518">
    <property type="entry name" value="HATPase_c"/>
    <property type="match status" value="1"/>
</dbReference>
<keyword evidence="5" id="KW-0597">Phosphoprotein</keyword>
<keyword evidence="8 13" id="KW-0418">Kinase</keyword>
<name>A0A0H4X5Y9_9BACT</name>
<dbReference type="RefSeq" id="WP_002633717.1">
    <property type="nucleotide sequence ID" value="NZ_CP012109.1"/>
</dbReference>
<feature type="region of interest" description="Disordered" evidence="10">
    <location>
        <begin position="414"/>
        <end position="442"/>
    </location>
</feature>
<dbReference type="InterPro" id="IPR003594">
    <property type="entry name" value="HATPase_dom"/>
</dbReference>
<keyword evidence="6" id="KW-0808">Transferase</keyword>
<keyword evidence="11" id="KW-0472">Membrane</keyword>
<evidence type="ECO:0000313" key="14">
    <source>
        <dbReference type="Proteomes" id="UP000009026"/>
    </source>
</evidence>
<feature type="transmembrane region" description="Helical" evidence="11">
    <location>
        <begin position="94"/>
        <end position="116"/>
    </location>
</feature>
<dbReference type="GO" id="GO:0005886">
    <property type="term" value="C:plasma membrane"/>
    <property type="evidence" value="ECO:0007669"/>
    <property type="project" value="UniProtKB-SubCell"/>
</dbReference>
<dbReference type="STRING" id="1297742.A176_007576"/>
<dbReference type="GO" id="GO:0005524">
    <property type="term" value="F:ATP binding"/>
    <property type="evidence" value="ECO:0007669"/>
    <property type="project" value="UniProtKB-KW"/>
</dbReference>
<organism evidence="13 14">
    <name type="scientific">Pseudomyxococcus hansupus</name>
    <dbReference type="NCBI Taxonomy" id="1297742"/>
    <lineage>
        <taxon>Bacteria</taxon>
        <taxon>Pseudomonadati</taxon>
        <taxon>Myxococcota</taxon>
        <taxon>Myxococcia</taxon>
        <taxon>Myxococcales</taxon>
        <taxon>Cystobacterineae</taxon>
        <taxon>Myxococcaceae</taxon>
        <taxon>Pseudomyxococcus</taxon>
    </lineage>
</organism>
<dbReference type="AlphaFoldDB" id="A0A0H4X5Y9"/>
<keyword evidence="11" id="KW-0812">Transmembrane</keyword>
<dbReference type="PANTHER" id="PTHR44936:SF10">
    <property type="entry name" value="SENSOR PROTEIN RSTB"/>
    <property type="match status" value="1"/>
</dbReference>
<accession>A0A0H4X5Y9</accession>
<evidence type="ECO:0000256" key="1">
    <source>
        <dbReference type="ARBA" id="ARBA00000085"/>
    </source>
</evidence>
<reference evidence="13 14" key="1">
    <citation type="journal article" date="2016" name="PLoS ONE">
        <title>Complete Genome Sequence and Comparative Genomics of a Novel Myxobacterium Myxococcus hansupus.</title>
        <authorList>
            <person name="Sharma G."/>
            <person name="Narwani T."/>
            <person name="Subramanian S."/>
        </authorList>
    </citation>
    <scope>NUCLEOTIDE SEQUENCE [LARGE SCALE GENOMIC DNA]</scope>
    <source>
        <strain evidence="14">mixupus</strain>
    </source>
</reference>
<evidence type="ECO:0000313" key="13">
    <source>
        <dbReference type="EMBL" id="AKQ70664.1"/>
    </source>
</evidence>
<evidence type="ECO:0000256" key="9">
    <source>
        <dbReference type="ARBA" id="ARBA00022840"/>
    </source>
</evidence>
<dbReference type="PANTHER" id="PTHR44936">
    <property type="entry name" value="SENSOR PROTEIN CREC"/>
    <property type="match status" value="1"/>
</dbReference>
<dbReference type="InterPro" id="IPR003661">
    <property type="entry name" value="HisK_dim/P_dom"/>
</dbReference>
<dbReference type="InterPro" id="IPR036097">
    <property type="entry name" value="HisK_dim/P_sf"/>
</dbReference>